<feature type="domain" description="Zinc finger/thioredoxin putative" evidence="3">
    <location>
        <begin position="1"/>
        <end position="35"/>
    </location>
</feature>
<protein>
    <submittedName>
        <fullName evidence="4">MJ0042 family finger-like domain-containing protein</fullName>
    </submittedName>
</protein>
<dbReference type="AlphaFoldDB" id="A0A1I6LN57"/>
<evidence type="ECO:0000313" key="4">
    <source>
        <dbReference type="EMBL" id="SFS04885.1"/>
    </source>
</evidence>
<dbReference type="STRING" id="1166337.SAMN05192580_3011"/>
<dbReference type="InterPro" id="IPR011723">
    <property type="entry name" value="Znf/thioredoxin_put"/>
</dbReference>
<keyword evidence="2" id="KW-0472">Membrane</keyword>
<accession>A0A1I6LN57</accession>
<dbReference type="OrthoDB" id="7159357at2"/>
<dbReference type="NCBIfam" id="TIGR02098">
    <property type="entry name" value="MJ0042_CXXC"/>
    <property type="match status" value="1"/>
</dbReference>
<reference evidence="4 5" key="1">
    <citation type="submission" date="2016-10" db="EMBL/GenBank/DDBJ databases">
        <authorList>
            <person name="de Groot N.N."/>
        </authorList>
    </citation>
    <scope>NUCLEOTIDE SEQUENCE [LARGE SCALE GENOMIC DNA]</scope>
    <source>
        <strain evidence="4 5">S5-249</strain>
    </source>
</reference>
<organism evidence="4 5">
    <name type="scientific">Sphingomonas jatrophae</name>
    <dbReference type="NCBI Taxonomy" id="1166337"/>
    <lineage>
        <taxon>Bacteria</taxon>
        <taxon>Pseudomonadati</taxon>
        <taxon>Pseudomonadota</taxon>
        <taxon>Alphaproteobacteria</taxon>
        <taxon>Sphingomonadales</taxon>
        <taxon>Sphingomonadaceae</taxon>
        <taxon>Sphingomonas</taxon>
    </lineage>
</organism>
<feature type="region of interest" description="Disordered" evidence="1">
    <location>
        <begin position="39"/>
        <end position="67"/>
    </location>
</feature>
<dbReference type="RefSeq" id="WP_093315788.1">
    <property type="nucleotide sequence ID" value="NZ_FOZG01000002.1"/>
</dbReference>
<keyword evidence="2" id="KW-0812">Transmembrane</keyword>
<dbReference type="Pfam" id="PF13717">
    <property type="entry name" value="Zn_ribbon_4"/>
    <property type="match status" value="1"/>
</dbReference>
<name>A0A1I6LN57_9SPHN</name>
<proteinExistence type="predicted"/>
<evidence type="ECO:0000313" key="5">
    <source>
        <dbReference type="Proteomes" id="UP000198824"/>
    </source>
</evidence>
<keyword evidence="2" id="KW-1133">Transmembrane helix</keyword>
<feature type="compositionally biased region" description="Low complexity" evidence="1">
    <location>
        <begin position="56"/>
        <end position="67"/>
    </location>
</feature>
<dbReference type="NCBIfam" id="NF038353">
    <property type="entry name" value="FxLYD_dom"/>
    <property type="match status" value="1"/>
</dbReference>
<feature type="transmembrane region" description="Helical" evidence="2">
    <location>
        <begin position="101"/>
        <end position="123"/>
    </location>
</feature>
<sequence length="237" mass="25080">MILTCPQCATRYLVPDASIGVAGRQVRCAACRHSWHQDGPAIDPSAPAPQPTGQEPPAVAPAAQAAGDPVHASYVDPSAVERPDPYGYAPPYRPRRNPARAWTVAAVAAAALMLLALGALVLFGPTSFSTRLGVGPQPVVPLNIQVTAKPQRRMMESGNELLEVTGRVINPTDTAQAVPDIRAELRDRQDRVVYSWTIARPANRLPPGGTAEFDSAAVDVPKGSSALKLSFADPVVR</sequence>
<evidence type="ECO:0000256" key="1">
    <source>
        <dbReference type="SAM" id="MobiDB-lite"/>
    </source>
</evidence>
<keyword evidence="5" id="KW-1185">Reference proteome</keyword>
<evidence type="ECO:0000259" key="3">
    <source>
        <dbReference type="Pfam" id="PF13717"/>
    </source>
</evidence>
<evidence type="ECO:0000256" key="2">
    <source>
        <dbReference type="SAM" id="Phobius"/>
    </source>
</evidence>
<dbReference type="EMBL" id="FOZG01000002">
    <property type="protein sequence ID" value="SFS04885.1"/>
    <property type="molecule type" value="Genomic_DNA"/>
</dbReference>
<dbReference type="InterPro" id="IPR047676">
    <property type="entry name" value="FxLYD_dom"/>
</dbReference>
<gene>
    <name evidence="4" type="ORF">SAMN05192580_3011</name>
</gene>
<dbReference type="Proteomes" id="UP000198824">
    <property type="component" value="Unassembled WGS sequence"/>
</dbReference>